<keyword evidence="1" id="KW-1133">Transmembrane helix</keyword>
<evidence type="ECO:0000313" key="2">
    <source>
        <dbReference type="EMBL" id="AYC64627.1"/>
    </source>
</evidence>
<reference evidence="2" key="2">
    <citation type="journal article" date="2019" name="Mol. Phylogenet. Evol.">
        <title>Reassessment of the classification of bryopsidales (chlorophyta) based on chloroplast phylogenomic analyses.</title>
        <authorList>
            <person name="Cremen M.C."/>
            <person name="Leliaert F."/>
            <person name="West J."/>
            <person name="Lam D.W."/>
            <person name="Shimada S."/>
            <person name="Lopez-Bautista J.M."/>
            <person name="Verbruggen H."/>
        </authorList>
    </citation>
    <scope>NUCLEOTIDE SEQUENCE</scope>
</reference>
<name>A0A386AYV5_9CHLO</name>
<protein>
    <submittedName>
        <fullName evidence="2">Uncharacterized protein</fullName>
    </submittedName>
</protein>
<feature type="transmembrane region" description="Helical" evidence="1">
    <location>
        <begin position="130"/>
        <end position="148"/>
    </location>
</feature>
<dbReference type="AlphaFoldDB" id="A0A386AYV5"/>
<evidence type="ECO:0000256" key="1">
    <source>
        <dbReference type="SAM" id="Phobius"/>
    </source>
</evidence>
<sequence>MIDEIILVAEIKKNSKDKKNKKTFFQKFGNSLVTFFQIGRLGLIFFQGFCLPLPQSQLEQHRVLQPESFVVQKSTLTSEINTQECTSVQNKAIFSSVRESRLKNQYQYIISAKKHVPVDHKTHKRRLTKTVLVLVPVVSIGLPVYMHFSNFERGLLKSFYADMQTRPNISSHSQFLSVTKQALYRYLNYDPPARNFKIRTLSENKNFFLSRMDNAFLEIERDMYDFYAYNYNYDIALTTPREEKRLMTRYIFTIWAALWNQYLTMNSL</sequence>
<dbReference type="EMBL" id="MH591101">
    <property type="protein sequence ID" value="AYC64627.1"/>
    <property type="molecule type" value="Genomic_DNA"/>
</dbReference>
<keyword evidence="1" id="KW-0812">Transmembrane</keyword>
<gene>
    <name evidence="2" type="primary">orf268</name>
</gene>
<reference evidence="2" key="1">
    <citation type="submission" date="2018-07" db="EMBL/GenBank/DDBJ databases">
        <authorList>
            <person name="Quirk P.G."/>
            <person name="Krulwich T.A."/>
        </authorList>
    </citation>
    <scope>NUCLEOTIDE SEQUENCE</scope>
</reference>
<keyword evidence="2" id="KW-0150">Chloroplast</keyword>
<organism evidence="2">
    <name type="scientific">Halimeda minima</name>
    <dbReference type="NCBI Taxonomy" id="170427"/>
    <lineage>
        <taxon>Eukaryota</taxon>
        <taxon>Viridiplantae</taxon>
        <taxon>Chlorophyta</taxon>
        <taxon>core chlorophytes</taxon>
        <taxon>Ulvophyceae</taxon>
        <taxon>TCBD clade</taxon>
        <taxon>Bryopsidales</taxon>
        <taxon>Halimedineae</taxon>
        <taxon>Halimedaceae</taxon>
        <taxon>Halimedeae</taxon>
        <taxon>Halimeda</taxon>
    </lineage>
</organism>
<accession>A0A386AYV5</accession>
<keyword evidence="2" id="KW-0934">Plastid</keyword>
<geneLocation type="chloroplast" evidence="2"/>
<proteinExistence type="predicted"/>
<keyword evidence="1" id="KW-0472">Membrane</keyword>